<accession>A0A4R3USF7</accession>
<dbReference type="OrthoDB" id="9805416at2"/>
<dbReference type="InterPro" id="IPR050223">
    <property type="entry name" value="D-isomer_2-hydroxyacid_DH"/>
</dbReference>
<protein>
    <submittedName>
        <fullName evidence="7">Lactate dehydrogenase-like 2-hydroxyacid dehydrogenase</fullName>
    </submittedName>
</protein>
<dbReference type="GO" id="GO:0051287">
    <property type="term" value="F:NAD binding"/>
    <property type="evidence" value="ECO:0007669"/>
    <property type="project" value="InterPro"/>
</dbReference>
<organism evidence="7 8">
    <name type="scientific">Paracandidimonas soli</name>
    <dbReference type="NCBI Taxonomy" id="1917182"/>
    <lineage>
        <taxon>Bacteria</taxon>
        <taxon>Pseudomonadati</taxon>
        <taxon>Pseudomonadota</taxon>
        <taxon>Betaproteobacteria</taxon>
        <taxon>Burkholderiales</taxon>
        <taxon>Alcaligenaceae</taxon>
        <taxon>Paracandidimonas</taxon>
    </lineage>
</organism>
<comment type="similarity">
    <text evidence="4">Belongs to the D-isomer specific 2-hydroxyacid dehydrogenase family.</text>
</comment>
<dbReference type="AlphaFoldDB" id="A0A4R3USF7"/>
<feature type="domain" description="D-isomer specific 2-hydroxyacid dehydrogenase NAD-binding" evidence="6">
    <location>
        <begin position="114"/>
        <end position="286"/>
    </location>
</feature>
<gene>
    <name evidence="7" type="ORF">EV686_11152</name>
</gene>
<dbReference type="InterPro" id="IPR036291">
    <property type="entry name" value="NAD(P)-bd_dom_sf"/>
</dbReference>
<dbReference type="Gene3D" id="3.40.50.720">
    <property type="entry name" value="NAD(P)-binding Rossmann-like Domain"/>
    <property type="match status" value="2"/>
</dbReference>
<keyword evidence="2 4" id="KW-0560">Oxidoreductase</keyword>
<dbReference type="Pfam" id="PF02826">
    <property type="entry name" value="2-Hacid_dh_C"/>
    <property type="match status" value="1"/>
</dbReference>
<dbReference type="Pfam" id="PF00389">
    <property type="entry name" value="2-Hacid_dh"/>
    <property type="match status" value="1"/>
</dbReference>
<dbReference type="GO" id="GO:0030267">
    <property type="term" value="F:glyoxylate reductase (NADPH) activity"/>
    <property type="evidence" value="ECO:0007669"/>
    <property type="project" value="TreeGrafter"/>
</dbReference>
<keyword evidence="1" id="KW-0521">NADP</keyword>
<dbReference type="RefSeq" id="WP_132478052.1">
    <property type="nucleotide sequence ID" value="NZ_JBHRVM010000001.1"/>
</dbReference>
<proteinExistence type="inferred from homology"/>
<dbReference type="SUPFAM" id="SSF51735">
    <property type="entry name" value="NAD(P)-binding Rossmann-fold domains"/>
    <property type="match status" value="1"/>
</dbReference>
<evidence type="ECO:0000313" key="7">
    <source>
        <dbReference type="EMBL" id="TCU93700.1"/>
    </source>
</evidence>
<evidence type="ECO:0000256" key="3">
    <source>
        <dbReference type="ARBA" id="ARBA00023027"/>
    </source>
</evidence>
<dbReference type="InterPro" id="IPR006139">
    <property type="entry name" value="D-isomer_2_OHA_DH_cat_dom"/>
</dbReference>
<dbReference type="EMBL" id="SMBX01000011">
    <property type="protein sequence ID" value="TCU93700.1"/>
    <property type="molecule type" value="Genomic_DNA"/>
</dbReference>
<evidence type="ECO:0000256" key="2">
    <source>
        <dbReference type="ARBA" id="ARBA00023002"/>
    </source>
</evidence>
<sequence>MAQPDSAKPQLLVLYNLRPAQMEQLEQSFTLHRLNQADDKASLLAAVGPNIRGVVTSGGLGFKAEMLSSLPLLEIVASSGVGTDSIDIAACHARGIAVTNTPDVLNDDVADLGIGLIMNALRRLGDGHAYTRSGDWGRLGMMTLTTSLKGKRLGIVGLGRIGHELADRASALKMQIAYTGRNKQDVGYTYYASLAELASNSDVLALTCPGGKQTYHIIDAAVLEALGPKGWLVNLARGSVVDEAALIDALEQRRIAGAALDVFENEPNIDPRFSTLDNVVLYPHHASGTTETRDAMSQLVVDNLIAHFQQRPLVTPV</sequence>
<feature type="domain" description="D-isomer specific 2-hydroxyacid dehydrogenase catalytic" evidence="5">
    <location>
        <begin position="13"/>
        <end position="316"/>
    </location>
</feature>
<dbReference type="CDD" id="cd12156">
    <property type="entry name" value="HPPR"/>
    <property type="match status" value="1"/>
</dbReference>
<comment type="caution">
    <text evidence="7">The sequence shown here is derived from an EMBL/GenBank/DDBJ whole genome shotgun (WGS) entry which is preliminary data.</text>
</comment>
<dbReference type="SUPFAM" id="SSF52283">
    <property type="entry name" value="Formate/glycerate dehydrogenase catalytic domain-like"/>
    <property type="match status" value="1"/>
</dbReference>
<dbReference type="PANTHER" id="PTHR10996:SF178">
    <property type="entry name" value="2-HYDROXYACID DEHYDROGENASE YGL185C-RELATED"/>
    <property type="match status" value="1"/>
</dbReference>
<evidence type="ECO:0000256" key="1">
    <source>
        <dbReference type="ARBA" id="ARBA00022857"/>
    </source>
</evidence>
<evidence type="ECO:0000259" key="6">
    <source>
        <dbReference type="Pfam" id="PF02826"/>
    </source>
</evidence>
<name>A0A4R3USF7_9BURK</name>
<dbReference type="GO" id="GO:0005829">
    <property type="term" value="C:cytosol"/>
    <property type="evidence" value="ECO:0007669"/>
    <property type="project" value="TreeGrafter"/>
</dbReference>
<dbReference type="GO" id="GO:0016618">
    <property type="term" value="F:hydroxypyruvate reductase [NAD(P)H] activity"/>
    <property type="evidence" value="ECO:0007669"/>
    <property type="project" value="TreeGrafter"/>
</dbReference>
<evidence type="ECO:0000259" key="5">
    <source>
        <dbReference type="Pfam" id="PF00389"/>
    </source>
</evidence>
<dbReference type="FunFam" id="3.40.50.720:FF:000213">
    <property type="entry name" value="Putative 2-hydroxyacid dehydrogenase"/>
    <property type="match status" value="1"/>
</dbReference>
<evidence type="ECO:0000313" key="8">
    <source>
        <dbReference type="Proteomes" id="UP000294692"/>
    </source>
</evidence>
<dbReference type="PANTHER" id="PTHR10996">
    <property type="entry name" value="2-HYDROXYACID DEHYDROGENASE-RELATED"/>
    <property type="match status" value="1"/>
</dbReference>
<evidence type="ECO:0000256" key="4">
    <source>
        <dbReference type="RuleBase" id="RU003719"/>
    </source>
</evidence>
<reference evidence="7 8" key="1">
    <citation type="submission" date="2019-03" db="EMBL/GenBank/DDBJ databases">
        <title>Genomic Encyclopedia of Type Strains, Phase IV (KMG-IV): sequencing the most valuable type-strain genomes for metagenomic binning, comparative biology and taxonomic classification.</title>
        <authorList>
            <person name="Goeker M."/>
        </authorList>
    </citation>
    <scope>NUCLEOTIDE SEQUENCE [LARGE SCALE GENOMIC DNA]</scope>
    <source>
        <strain evidence="7 8">DSM 100048</strain>
    </source>
</reference>
<dbReference type="Proteomes" id="UP000294692">
    <property type="component" value="Unassembled WGS sequence"/>
</dbReference>
<keyword evidence="8" id="KW-1185">Reference proteome</keyword>
<dbReference type="InterPro" id="IPR006140">
    <property type="entry name" value="D-isomer_DH_NAD-bd"/>
</dbReference>
<keyword evidence="3" id="KW-0520">NAD</keyword>